<protein>
    <submittedName>
        <fullName evidence="1">Uncharacterized protein</fullName>
    </submittedName>
</protein>
<evidence type="ECO:0000313" key="2">
    <source>
        <dbReference type="Proteomes" id="UP000606653"/>
    </source>
</evidence>
<sequence length="72" mass="8598">METQIEIQTETKDRDICSKECAVRKRAACRAMNMEDWLDGRVIKRIFGQMKVCDQFKEVHLCQNGQKWRFIC</sequence>
<evidence type="ECO:0000313" key="1">
    <source>
        <dbReference type="EMBL" id="GGN98767.1"/>
    </source>
</evidence>
<reference evidence="2" key="1">
    <citation type="journal article" date="2019" name="Int. J. Syst. Evol. Microbiol.">
        <title>The Global Catalogue of Microorganisms (GCM) 10K type strain sequencing project: providing services to taxonomists for standard genome sequencing and annotation.</title>
        <authorList>
            <consortium name="The Broad Institute Genomics Platform"/>
            <consortium name="The Broad Institute Genome Sequencing Center for Infectious Disease"/>
            <person name="Wu L."/>
            <person name="Ma J."/>
        </authorList>
    </citation>
    <scope>NUCLEOTIDE SEQUENCE [LARGE SCALE GENOMIC DNA]</scope>
    <source>
        <strain evidence="2">CGMCC 1.6964</strain>
    </source>
</reference>
<dbReference type="Proteomes" id="UP000606653">
    <property type="component" value="Unassembled WGS sequence"/>
</dbReference>
<organism evidence="1 2">
    <name type="scientific">Saccharibacillus kuerlensis</name>
    <dbReference type="NCBI Taxonomy" id="459527"/>
    <lineage>
        <taxon>Bacteria</taxon>
        <taxon>Bacillati</taxon>
        <taxon>Bacillota</taxon>
        <taxon>Bacilli</taxon>
        <taxon>Bacillales</taxon>
        <taxon>Paenibacillaceae</taxon>
        <taxon>Saccharibacillus</taxon>
    </lineage>
</organism>
<gene>
    <name evidence="1" type="ORF">GCM10010969_18230</name>
</gene>
<keyword evidence="2" id="KW-1185">Reference proteome</keyword>
<comment type="caution">
    <text evidence="1">The sequence shown here is derived from an EMBL/GenBank/DDBJ whole genome shotgun (WGS) entry which is preliminary data.</text>
</comment>
<dbReference type="EMBL" id="BMLN01000004">
    <property type="protein sequence ID" value="GGN98767.1"/>
    <property type="molecule type" value="Genomic_DNA"/>
</dbReference>
<accession>A0ABQ2L1A8</accession>
<name>A0ABQ2L1A8_9BACL</name>
<proteinExistence type="predicted"/>